<dbReference type="Proteomes" id="UP001642360">
    <property type="component" value="Unassembled WGS sequence"/>
</dbReference>
<protein>
    <submittedName>
        <fullName evidence="1">Uncharacterized protein</fullName>
    </submittedName>
</protein>
<dbReference type="EMBL" id="CAUOFW020007057">
    <property type="protein sequence ID" value="CAK9177401.1"/>
    <property type="molecule type" value="Genomic_DNA"/>
</dbReference>
<proteinExistence type="predicted"/>
<evidence type="ECO:0000313" key="1">
    <source>
        <dbReference type="EMBL" id="CAK9177401.1"/>
    </source>
</evidence>
<evidence type="ECO:0000313" key="2">
    <source>
        <dbReference type="Proteomes" id="UP001642360"/>
    </source>
</evidence>
<comment type="caution">
    <text evidence="1">The sequence shown here is derived from an EMBL/GenBank/DDBJ whole genome shotgun (WGS) entry which is preliminary data.</text>
</comment>
<keyword evidence="2" id="KW-1185">Reference proteome</keyword>
<name>A0ABC8U7E7_9AQUA</name>
<accession>A0ABC8U7E7</accession>
<sequence>MVTRTMSISDSLVDRFLFASRFIDIVFFHVFVEMNDSIARAVGPSRKEQQDAVDTVDLAVLFQPHRGRSALDITSLADVCEKVCFVKRQDGTGEMKISGG</sequence>
<reference evidence="1 2" key="1">
    <citation type="submission" date="2024-02" db="EMBL/GenBank/DDBJ databases">
        <authorList>
            <person name="Vignale AGUSTIN F."/>
            <person name="Sosa J E."/>
            <person name="Modenutti C."/>
        </authorList>
    </citation>
    <scope>NUCLEOTIDE SEQUENCE [LARGE SCALE GENOMIC DNA]</scope>
</reference>
<organism evidence="1 2">
    <name type="scientific">Ilex paraguariensis</name>
    <name type="common">yerba mate</name>
    <dbReference type="NCBI Taxonomy" id="185542"/>
    <lineage>
        <taxon>Eukaryota</taxon>
        <taxon>Viridiplantae</taxon>
        <taxon>Streptophyta</taxon>
        <taxon>Embryophyta</taxon>
        <taxon>Tracheophyta</taxon>
        <taxon>Spermatophyta</taxon>
        <taxon>Magnoliopsida</taxon>
        <taxon>eudicotyledons</taxon>
        <taxon>Gunneridae</taxon>
        <taxon>Pentapetalae</taxon>
        <taxon>asterids</taxon>
        <taxon>campanulids</taxon>
        <taxon>Aquifoliales</taxon>
        <taxon>Aquifoliaceae</taxon>
        <taxon>Ilex</taxon>
    </lineage>
</organism>
<gene>
    <name evidence="1" type="ORF">ILEXP_LOCUS47290</name>
</gene>
<dbReference type="AlphaFoldDB" id="A0ABC8U7E7"/>